<dbReference type="STRING" id="592029.DDD_2322"/>
<proteinExistence type="predicted"/>
<gene>
    <name evidence="1" type="ordered locus">DDD_2322</name>
</gene>
<accession>L7WBG9</accession>
<name>L7WBG9_NONDD</name>
<dbReference type="AlphaFoldDB" id="L7WBG9"/>
<dbReference type="EMBL" id="CP001397">
    <property type="protein sequence ID" value="AGC77449.1"/>
    <property type="molecule type" value="Genomic_DNA"/>
</dbReference>
<sequence length="41" mass="4817">MKITLSRKRDKYNLFTPTYARYGKSVAIKVCVSKCHRKLLV</sequence>
<protein>
    <submittedName>
        <fullName evidence="1">Uncharacterized protein</fullName>
    </submittedName>
</protein>
<dbReference type="HOGENOM" id="CLU_3273528_0_0_10"/>
<organism evidence="1 2">
    <name type="scientific">Nonlabens dokdonensis (strain DSM 17205 / KCTC 12402 / DSW-6)</name>
    <name type="common">Donghaeana dokdonensis</name>
    <dbReference type="NCBI Taxonomy" id="592029"/>
    <lineage>
        <taxon>Bacteria</taxon>
        <taxon>Pseudomonadati</taxon>
        <taxon>Bacteroidota</taxon>
        <taxon>Flavobacteriia</taxon>
        <taxon>Flavobacteriales</taxon>
        <taxon>Flavobacteriaceae</taxon>
        <taxon>Nonlabens</taxon>
    </lineage>
</organism>
<reference evidence="1 2" key="1">
    <citation type="journal article" date="2013" name="Genome Biol. Evol.">
        <title>Genomic makeup of the marine flavobacterium Nonlabens (Donghaeana) dokdonensis DSW-6 and identification of a novel class of rhodopsins.</title>
        <authorList>
            <person name="Kwon S.K."/>
            <person name="Kim B.K."/>
            <person name="Song J.Y."/>
            <person name="Kwak M.J."/>
            <person name="Lee C.H."/>
            <person name="Yoon J.H."/>
            <person name="Oh T.K."/>
            <person name="Kim J.F."/>
        </authorList>
    </citation>
    <scope>NUCLEOTIDE SEQUENCE [LARGE SCALE GENOMIC DNA]</scope>
    <source>
        <strain evidence="2">DSM 17205 / KCTC 12402 / DSW-6</strain>
    </source>
</reference>
<dbReference type="Proteomes" id="UP000011173">
    <property type="component" value="Chromosome"/>
</dbReference>
<dbReference type="KEGG" id="ndo:DDD_2322"/>
<dbReference type="PATRIC" id="fig|592029.3.peg.2298"/>
<evidence type="ECO:0000313" key="2">
    <source>
        <dbReference type="Proteomes" id="UP000011173"/>
    </source>
</evidence>
<evidence type="ECO:0000313" key="1">
    <source>
        <dbReference type="EMBL" id="AGC77449.1"/>
    </source>
</evidence>